<name>A0A6A6NKQ3_9PEZI</name>
<evidence type="ECO:0000313" key="2">
    <source>
        <dbReference type="Proteomes" id="UP000799766"/>
    </source>
</evidence>
<reference evidence="1" key="1">
    <citation type="journal article" date="2020" name="Stud. Mycol.">
        <title>101 Dothideomycetes genomes: a test case for predicting lifestyles and emergence of pathogens.</title>
        <authorList>
            <person name="Haridas S."/>
            <person name="Albert R."/>
            <person name="Binder M."/>
            <person name="Bloem J."/>
            <person name="Labutti K."/>
            <person name="Salamov A."/>
            <person name="Andreopoulos B."/>
            <person name="Baker S."/>
            <person name="Barry K."/>
            <person name="Bills G."/>
            <person name="Bluhm B."/>
            <person name="Cannon C."/>
            <person name="Castanera R."/>
            <person name="Culley D."/>
            <person name="Daum C."/>
            <person name="Ezra D."/>
            <person name="Gonzalez J."/>
            <person name="Henrissat B."/>
            <person name="Kuo A."/>
            <person name="Liang C."/>
            <person name="Lipzen A."/>
            <person name="Lutzoni F."/>
            <person name="Magnuson J."/>
            <person name="Mondo S."/>
            <person name="Nolan M."/>
            <person name="Ohm R."/>
            <person name="Pangilinan J."/>
            <person name="Park H.-J."/>
            <person name="Ramirez L."/>
            <person name="Alfaro M."/>
            <person name="Sun H."/>
            <person name="Tritt A."/>
            <person name="Yoshinaga Y."/>
            <person name="Zwiers L.-H."/>
            <person name="Turgeon B."/>
            <person name="Goodwin S."/>
            <person name="Spatafora J."/>
            <person name="Crous P."/>
            <person name="Grigoriev I."/>
        </authorList>
    </citation>
    <scope>NUCLEOTIDE SEQUENCE</scope>
    <source>
        <strain evidence="1">ATCC 16933</strain>
    </source>
</reference>
<proteinExistence type="predicted"/>
<dbReference type="Proteomes" id="UP000799766">
    <property type="component" value="Unassembled WGS sequence"/>
</dbReference>
<protein>
    <submittedName>
        <fullName evidence="1">Uncharacterized protein</fullName>
    </submittedName>
</protein>
<evidence type="ECO:0000313" key="1">
    <source>
        <dbReference type="EMBL" id="KAF2452258.1"/>
    </source>
</evidence>
<organism evidence="1 2">
    <name type="scientific">Lineolata rhizophorae</name>
    <dbReference type="NCBI Taxonomy" id="578093"/>
    <lineage>
        <taxon>Eukaryota</taxon>
        <taxon>Fungi</taxon>
        <taxon>Dikarya</taxon>
        <taxon>Ascomycota</taxon>
        <taxon>Pezizomycotina</taxon>
        <taxon>Dothideomycetes</taxon>
        <taxon>Dothideomycetes incertae sedis</taxon>
        <taxon>Lineolatales</taxon>
        <taxon>Lineolataceae</taxon>
        <taxon>Lineolata</taxon>
    </lineage>
</organism>
<dbReference type="AlphaFoldDB" id="A0A6A6NKQ3"/>
<dbReference type="EMBL" id="MU001718">
    <property type="protein sequence ID" value="KAF2452258.1"/>
    <property type="molecule type" value="Genomic_DNA"/>
</dbReference>
<accession>A0A6A6NKQ3</accession>
<keyword evidence="2" id="KW-1185">Reference proteome</keyword>
<dbReference type="OrthoDB" id="4500473at2759"/>
<gene>
    <name evidence="1" type="ORF">BDY21DRAFT_176272</name>
</gene>
<sequence length="192" mass="20968">MPASTKDRKFYLRAPDLEFRLNGPIKIGNVITDMTLPQDPITFLDPLPKIIPGSGYSKGKTESMHHASANAGLSAKLYDLFGGQAEAKTSSSLKTIYAFDKVSAWYLEKNPTAADAKKFREKDDEFKNALLNGPVYIITGLKIAKGLRYSNQRANEHKAALSGGGHVTQEAIVEGRLEGELGGENTGRQVRE</sequence>